<feature type="domain" description="Helix-hairpin-helix DNA-binding motif class 1" evidence="7">
    <location>
        <begin position="148"/>
        <end position="167"/>
    </location>
</feature>
<dbReference type="InterPro" id="IPR052159">
    <property type="entry name" value="Competence_DNA_uptake"/>
</dbReference>
<keyword evidence="3 6" id="KW-0812">Transmembrane</keyword>
<proteinExistence type="predicted"/>
<dbReference type="InterPro" id="IPR036866">
    <property type="entry name" value="RibonucZ/Hydroxyglut_hydro"/>
</dbReference>
<evidence type="ECO:0000259" key="8">
    <source>
        <dbReference type="SMART" id="SM00849"/>
    </source>
</evidence>
<evidence type="ECO:0000256" key="5">
    <source>
        <dbReference type="ARBA" id="ARBA00023136"/>
    </source>
</evidence>
<dbReference type="Pfam" id="PF00753">
    <property type="entry name" value="Lactamase_B"/>
    <property type="match status" value="1"/>
</dbReference>
<gene>
    <name evidence="9" type="ORF">GCM10025869_35460</name>
</gene>
<dbReference type="NCBIfam" id="TIGR00360">
    <property type="entry name" value="ComEC_N-term"/>
    <property type="match status" value="1"/>
</dbReference>
<dbReference type="Pfam" id="PF10531">
    <property type="entry name" value="SLBB"/>
    <property type="match status" value="1"/>
</dbReference>
<dbReference type="Pfam" id="PF12836">
    <property type="entry name" value="HHH_3"/>
    <property type="match status" value="1"/>
</dbReference>
<dbReference type="Pfam" id="PF03772">
    <property type="entry name" value="Competence"/>
    <property type="match status" value="1"/>
</dbReference>
<dbReference type="InterPro" id="IPR003583">
    <property type="entry name" value="Hlx-hairpin-Hlx_DNA-bd_motif"/>
</dbReference>
<reference evidence="10" key="1">
    <citation type="journal article" date="2019" name="Int. J. Syst. Evol. Microbiol.">
        <title>The Global Catalogue of Microorganisms (GCM) 10K type strain sequencing project: providing services to taxonomists for standard genome sequencing and annotation.</title>
        <authorList>
            <consortium name="The Broad Institute Genomics Platform"/>
            <consortium name="The Broad Institute Genome Sequencing Center for Infectious Disease"/>
            <person name="Wu L."/>
            <person name="Ma J."/>
        </authorList>
    </citation>
    <scope>NUCLEOTIDE SEQUENCE [LARGE SCALE GENOMIC DNA]</scope>
    <source>
        <strain evidence="10">NBRC 108755</strain>
    </source>
</reference>
<dbReference type="SMART" id="SM00278">
    <property type="entry name" value="HhH1"/>
    <property type="match status" value="2"/>
</dbReference>
<keyword evidence="5 6" id="KW-0472">Membrane</keyword>
<evidence type="ECO:0000313" key="9">
    <source>
        <dbReference type="EMBL" id="GMA93017.1"/>
    </source>
</evidence>
<feature type="transmembrane region" description="Helical" evidence="6">
    <location>
        <begin position="428"/>
        <end position="451"/>
    </location>
</feature>
<feature type="transmembrane region" description="Helical" evidence="6">
    <location>
        <begin position="234"/>
        <end position="252"/>
    </location>
</feature>
<dbReference type="SMART" id="SM00849">
    <property type="entry name" value="Lactamase_B"/>
    <property type="match status" value="1"/>
</dbReference>
<keyword evidence="4 6" id="KW-1133">Transmembrane helix</keyword>
<name>A0ABQ6K286_9MICO</name>
<feature type="transmembrane region" description="Helical" evidence="6">
    <location>
        <begin position="619"/>
        <end position="638"/>
    </location>
</feature>
<dbReference type="InterPro" id="IPR035681">
    <property type="entry name" value="ComA-like_MBL"/>
</dbReference>
<dbReference type="Gene3D" id="3.10.560.10">
    <property type="entry name" value="Outer membrane lipoprotein wza domain like"/>
    <property type="match status" value="1"/>
</dbReference>
<feature type="domain" description="Metallo-beta-lactamase" evidence="8">
    <location>
        <begin position="720"/>
        <end position="912"/>
    </location>
</feature>
<feature type="transmembrane region" description="Helical" evidence="6">
    <location>
        <begin position="20"/>
        <end position="39"/>
    </location>
</feature>
<dbReference type="SUPFAM" id="SSF47781">
    <property type="entry name" value="RuvA domain 2-like"/>
    <property type="match status" value="1"/>
</dbReference>
<dbReference type="EMBL" id="BSVA01000001">
    <property type="protein sequence ID" value="GMA93017.1"/>
    <property type="molecule type" value="Genomic_DNA"/>
</dbReference>
<evidence type="ECO:0000256" key="3">
    <source>
        <dbReference type="ARBA" id="ARBA00022692"/>
    </source>
</evidence>
<dbReference type="SUPFAM" id="SSF56281">
    <property type="entry name" value="Metallo-hydrolase/oxidoreductase"/>
    <property type="match status" value="1"/>
</dbReference>
<sequence>MSARPDPGTSRARVRRGVGAALIVLLAGAAIAVFITVVTPRGAERELVSSSPPSDAGPVVGATSPIFVHVLGEVARPGLYELREGDRVVDAIAAAGGMTDAADQGGVNLARPLSDGEQFAVPAIGEAVASAPGTAADGRVDLNTADAATLETLPRIGPAMAQRIIDWRETNGPISSVDDLLAVSGIGSKTVEALRPWWCRVGEERRSDLRLLPAALAAWATGGVLIGLAPDAPLGVVAAILWAAAALSVVAATGLRFLVAASIALTAAALVATVVATQAPARTPSAFVDAAGGASVELEVTATGGLREGRLPGRAVLSDAPGAGAASVLLFLESAAAPQLGETWRVRARVVTAEPGDEIAFLAFAEGDATRVGRAPPALVAASALRAGLVAVSEQLPGDGARLLPGLAVGDTSRVDEPLDAAMKAASLTHLTAVSGANCVLVTGAAFALCALIGLSRAWRVAVSLAALGGFVVLVTPEPSVLRAAVMGGIVLLAFALGRGARGVPALCLAVIVLLVVDPWLARSYGFALSVLATAGLLLLAGPLAVVLGRWMPRPLALALAVPTAAQLACQPVLLLLSPTLPLWGVPANLLAGPAAPLATVVGLVACLVAPLSPPLAQGFAAIAWLPASWVAAVASVASELPGARLPWPGDLVGVLVLVALSVATLAAVLGPPGSRLRRIAAGVVCVGMLGYLGAVAGIRIAAIASRPADWQYAMCDVGQGDATLVRSEGVVALVDTGPDPALLAACLDDLGIAHIDLLVLTHYDHDHVGGTDAVLGRVDIALVGPVGESDDERLRDELRAGGAQLVQGQEGMSGRIGALEWQTLWPPPRGVEPGNPASVTLLTTPGVGCDACLSALLLGDLDEESQQRMSSLAHPPSVDVLKVAHHGSRDFSEQLYARAAASVGLIGVGADNDYGHPTDRALEALSASGTAAFRTDLDGLILVAPPAEPGDPPRVWTAR</sequence>
<dbReference type="InterPro" id="IPR004477">
    <property type="entry name" value="ComEC_N"/>
</dbReference>
<dbReference type="InterPro" id="IPR001279">
    <property type="entry name" value="Metallo-B-lactamas"/>
</dbReference>
<evidence type="ECO:0000256" key="2">
    <source>
        <dbReference type="ARBA" id="ARBA00022475"/>
    </source>
</evidence>
<comment type="subcellular location">
    <subcellularLocation>
        <location evidence="1">Cell membrane</location>
        <topology evidence="1">Multi-pass membrane protein</topology>
    </subcellularLocation>
</comment>
<dbReference type="PANTHER" id="PTHR30619:SF1">
    <property type="entry name" value="RECOMBINATION PROTEIN 2"/>
    <property type="match status" value="1"/>
</dbReference>
<dbReference type="Gene3D" id="1.10.150.280">
    <property type="entry name" value="AF1531-like domain"/>
    <property type="match status" value="1"/>
</dbReference>
<evidence type="ECO:0000256" key="6">
    <source>
        <dbReference type="SAM" id="Phobius"/>
    </source>
</evidence>
<accession>A0ABQ6K286</accession>
<feature type="transmembrane region" description="Helical" evidence="6">
    <location>
        <begin position="682"/>
        <end position="703"/>
    </location>
</feature>
<organism evidence="9 10">
    <name type="scientific">Homoserinibacter gongjuensis</name>
    <dbReference type="NCBI Taxonomy" id="1162968"/>
    <lineage>
        <taxon>Bacteria</taxon>
        <taxon>Bacillati</taxon>
        <taxon>Actinomycetota</taxon>
        <taxon>Actinomycetes</taxon>
        <taxon>Micrococcales</taxon>
        <taxon>Microbacteriaceae</taxon>
        <taxon>Homoserinibacter</taxon>
    </lineage>
</organism>
<comment type="caution">
    <text evidence="9">The sequence shown here is derived from an EMBL/GenBank/DDBJ whole genome shotgun (WGS) entry which is preliminary data.</text>
</comment>
<dbReference type="PANTHER" id="PTHR30619">
    <property type="entry name" value="DNA INTERNALIZATION/COMPETENCE PROTEIN COMEC/REC2"/>
    <property type="match status" value="1"/>
</dbReference>
<dbReference type="Proteomes" id="UP001157069">
    <property type="component" value="Unassembled WGS sequence"/>
</dbReference>
<evidence type="ECO:0000259" key="7">
    <source>
        <dbReference type="SMART" id="SM00278"/>
    </source>
</evidence>
<feature type="transmembrane region" description="Helical" evidence="6">
    <location>
        <begin position="590"/>
        <end position="612"/>
    </location>
</feature>
<evidence type="ECO:0000313" key="10">
    <source>
        <dbReference type="Proteomes" id="UP001157069"/>
    </source>
</evidence>
<feature type="transmembrane region" description="Helical" evidence="6">
    <location>
        <begin position="504"/>
        <end position="521"/>
    </location>
</feature>
<feature type="transmembrane region" description="Helical" evidence="6">
    <location>
        <begin position="527"/>
        <end position="549"/>
    </location>
</feature>
<feature type="transmembrane region" description="Helical" evidence="6">
    <location>
        <begin position="458"/>
        <end position="475"/>
    </location>
</feature>
<evidence type="ECO:0000256" key="1">
    <source>
        <dbReference type="ARBA" id="ARBA00004651"/>
    </source>
</evidence>
<dbReference type="InterPro" id="IPR010994">
    <property type="entry name" value="RuvA_2-like"/>
</dbReference>
<keyword evidence="2" id="KW-1003">Cell membrane</keyword>
<dbReference type="Gene3D" id="3.60.15.10">
    <property type="entry name" value="Ribonuclease Z/Hydroxyacylglutathione hydrolase-like"/>
    <property type="match status" value="1"/>
</dbReference>
<evidence type="ECO:0000256" key="4">
    <source>
        <dbReference type="ARBA" id="ARBA00022989"/>
    </source>
</evidence>
<feature type="transmembrane region" description="Helical" evidence="6">
    <location>
        <begin position="257"/>
        <end position="276"/>
    </location>
</feature>
<dbReference type="InterPro" id="IPR019554">
    <property type="entry name" value="Soluble_ligand-bd"/>
</dbReference>
<feature type="transmembrane region" description="Helical" evidence="6">
    <location>
        <begin position="650"/>
        <end position="670"/>
    </location>
</feature>
<feature type="transmembrane region" description="Helical" evidence="6">
    <location>
        <begin position="556"/>
        <end position="578"/>
    </location>
</feature>
<feature type="domain" description="Helix-hairpin-helix DNA-binding motif class 1" evidence="7">
    <location>
        <begin position="178"/>
        <end position="197"/>
    </location>
</feature>
<keyword evidence="10" id="KW-1185">Reference proteome</keyword>
<dbReference type="CDD" id="cd07731">
    <property type="entry name" value="ComA-like_MBL-fold"/>
    <property type="match status" value="1"/>
</dbReference>
<protein>
    <submittedName>
        <fullName evidence="9">Membrane protein</fullName>
    </submittedName>
</protein>
<dbReference type="RefSeq" id="WP_348533895.1">
    <property type="nucleotide sequence ID" value="NZ_BSVA01000001.1"/>
</dbReference>
<feature type="transmembrane region" description="Helical" evidence="6">
    <location>
        <begin position="481"/>
        <end position="497"/>
    </location>
</feature>